<reference evidence="1 2" key="1">
    <citation type="submission" date="2021-02" db="EMBL/GenBank/DDBJ databases">
        <authorList>
            <person name="Lee D.-H."/>
        </authorList>
    </citation>
    <scope>NUCLEOTIDE SEQUENCE [LARGE SCALE GENOMIC DNA]</scope>
    <source>
        <strain evidence="1 2">MMS20-R2-29</strain>
    </source>
</reference>
<dbReference type="SUPFAM" id="SSF53697">
    <property type="entry name" value="SIS domain"/>
    <property type="match status" value="1"/>
</dbReference>
<evidence type="ECO:0008006" key="3">
    <source>
        <dbReference type="Google" id="ProtNLM"/>
    </source>
</evidence>
<evidence type="ECO:0000313" key="2">
    <source>
        <dbReference type="Proteomes" id="UP000809587"/>
    </source>
</evidence>
<protein>
    <recommendedName>
        <fullName evidence="3">Glucose-6-phosphate isomerase</fullName>
    </recommendedName>
</protein>
<evidence type="ECO:0000313" key="1">
    <source>
        <dbReference type="EMBL" id="MBM7086543.1"/>
    </source>
</evidence>
<proteinExistence type="predicted"/>
<dbReference type="EMBL" id="JAFEUO010000010">
    <property type="protein sequence ID" value="MBM7086543.1"/>
    <property type="molecule type" value="Genomic_DNA"/>
</dbReference>
<dbReference type="InterPro" id="IPR046348">
    <property type="entry name" value="SIS_dom_sf"/>
</dbReference>
<dbReference type="RefSeq" id="WP_204961738.1">
    <property type="nucleotide sequence ID" value="NZ_JAFEUO010000010.1"/>
</dbReference>
<gene>
    <name evidence="1" type="ORF">JQN84_28840</name>
</gene>
<comment type="caution">
    <text evidence="1">The sequence shown here is derived from an EMBL/GenBank/DDBJ whole genome shotgun (WGS) entry which is preliminary data.</text>
</comment>
<dbReference type="Proteomes" id="UP000809587">
    <property type="component" value="Unassembled WGS sequence"/>
</dbReference>
<name>A0ABS2JJ58_9ACTN</name>
<accession>A0ABS2JJ58</accession>
<organism evidence="1 2">
    <name type="scientific">Micromonospora humidisoli</name>
    <dbReference type="NCBI Taxonomy" id="2807622"/>
    <lineage>
        <taxon>Bacteria</taxon>
        <taxon>Bacillati</taxon>
        <taxon>Actinomycetota</taxon>
        <taxon>Actinomycetes</taxon>
        <taxon>Micromonosporales</taxon>
        <taxon>Micromonosporaceae</taxon>
        <taxon>Micromonospora</taxon>
    </lineage>
</organism>
<sequence length="485" mass="49320">MTGHPRPAGPVRGSGVGLAGLDADELWSALRAAAAGSRAGAARAVADRCTVAGSARLGWVSPPPWPVVDSGVAAVRAALGVPDGAEVVLLGTGGWCFAARALIETIGGSAGLTPLDSLDPAAIGRVLDPRAGTPRGVLAVSGSGTTLETRLLAGAVPPGGGGRLVWLRDEGTPPDAFALSPRGVPDQVAMLGAPLSTAFLTAAAVLDAAALAAAYPRLVARCHRIGLAAARRAVAVPTQGAPRIRIVVPSWGGPGLRNWLLQLGRQVLGGKTDDFRPTVEVTADDVGSVPPDVVLDLGELRRDLPALIEGLYAAGVFVACVGIRAGLDVVDHPNVRAYKDRLAHACADRPSHRPVAAADLPGLAATWLTRRPELTRLHVVGYWSAAARTLPSAGRFAAVTGRPCEVHEGSAWNHHSFQAVYADPTVAVLIATTDTDTGASPPVRAAARTLHTIAAATHGSLPGRSLLVTTGHGRSGHPAAVAGGD</sequence>
<keyword evidence="2" id="KW-1185">Reference proteome</keyword>